<dbReference type="RefSeq" id="NP_899421.1">
    <property type="nucleotide sequence ID" value="NC_005083.2"/>
</dbReference>
<reference evidence="1 2" key="1">
    <citation type="journal article" date="2003" name="J. Bacteriol.">
        <title>Complete genome sequence of the broad-host-range vibriophage KVP40: comparative genomics of a T4-related bacteriophage.</title>
        <authorList>
            <person name="Miller E."/>
            <person name="Heidelberg J."/>
            <person name="Eisen J."/>
            <person name="Nelson W."/>
            <person name="Durkin A."/>
            <person name="Ciecko A."/>
            <person name="Feldblyum T."/>
            <person name="White O."/>
            <person name="Paulsen I."/>
            <person name="Nierman W."/>
            <person name="Lee J."/>
            <person name="Szczypinski B."/>
            <person name="Fraser C."/>
        </authorList>
    </citation>
    <scope>NUCLEOTIDE SEQUENCE</scope>
    <source>
        <strain evidence="2">Isolate Vibrio parahaemolyticus/Japan/Matsuzaki /1991</strain>
    </source>
</reference>
<evidence type="ECO:0000313" key="1">
    <source>
        <dbReference type="EMBL" id="AAQ64244.1"/>
    </source>
</evidence>
<dbReference type="KEGG" id="vg:2545847"/>
<name>Q6WHX9_BPKVM</name>
<dbReference type="GeneID" id="2545847"/>
<gene>
    <name evidence="1" type="ORF">KVP40.0175</name>
</gene>
<dbReference type="OrthoDB" id="33358at10239"/>
<accession>Q6WHX9</accession>
<sequence>MSALSCIISISKRHRLTREKIMFNATTVLNQLTASNHGHSRLVAMTGAKNIMQSVENRFVSFKLPKAVRGINYVKITLTDADLYDIEFGKQSSKACPDMKAIGIKVMMPHYAQKKVVNGVYNDMLKEIFEQETGLYLSL</sequence>
<organismHost>
    <name type="scientific">Vibrio parahaemolyticus</name>
    <dbReference type="NCBI Taxonomy" id="670"/>
</organismHost>
<dbReference type="EMBL" id="AY283928">
    <property type="protein sequence ID" value="AAQ64244.1"/>
    <property type="molecule type" value="Genomic_DNA"/>
</dbReference>
<protein>
    <submittedName>
        <fullName evidence="1">Uncharacterized protein</fullName>
    </submittedName>
</protein>
<evidence type="ECO:0000313" key="2">
    <source>
        <dbReference type="Proteomes" id="UP000001785"/>
    </source>
</evidence>
<organism evidence="1 2">
    <name type="scientific">Vibrio phage KVP40 (isolate Vibrio parahaemolyticus/Japan/Matsuzaki/1991)</name>
    <name type="common">KVP40</name>
    <name type="synonym">Bacteriophage KVP40</name>
    <dbReference type="NCBI Taxonomy" id="75320"/>
    <lineage>
        <taxon>Viruses</taxon>
        <taxon>Duplodnaviria</taxon>
        <taxon>Heunggongvirae</taxon>
        <taxon>Uroviricota</taxon>
        <taxon>Caudoviricetes</taxon>
        <taxon>Pantevenvirales</taxon>
        <taxon>Straboviridae</taxon>
        <taxon>Schizotequatrovirus</taxon>
        <taxon>Schizotequatrovirus KVP40</taxon>
    </lineage>
</organism>
<proteinExistence type="predicted"/>
<keyword evidence="2" id="KW-1185">Reference proteome</keyword>
<dbReference type="Proteomes" id="UP000001785">
    <property type="component" value="Segment"/>
</dbReference>